<reference evidence="2 3" key="1">
    <citation type="submission" date="2017-12" db="EMBL/GenBank/DDBJ databases">
        <title>Comparative Functional Genomics of Dry Heat Resistant strains isolated from the Viking Spacecraft.</title>
        <authorList>
            <person name="Seuylemezian A."/>
            <person name="Cooper K."/>
            <person name="Vaishampayan P."/>
        </authorList>
    </citation>
    <scope>NUCLEOTIDE SEQUENCE [LARGE SCALE GENOMIC DNA]</scope>
    <source>
        <strain evidence="2 3">V48-19</strain>
    </source>
</reference>
<comment type="caution">
    <text evidence="2">The sequence shown here is derived from an EMBL/GenBank/DDBJ whole genome shotgun (WGS) entry which is preliminary data.</text>
</comment>
<keyword evidence="1" id="KW-0812">Transmembrane</keyword>
<protein>
    <submittedName>
        <fullName evidence="2">Uncharacterized protein</fullName>
    </submittedName>
</protein>
<evidence type="ECO:0000313" key="3">
    <source>
        <dbReference type="Proteomes" id="UP000234803"/>
    </source>
</evidence>
<dbReference type="EMBL" id="PGUV01000009">
    <property type="protein sequence ID" value="PLS06764.1"/>
    <property type="molecule type" value="Genomic_DNA"/>
</dbReference>
<accession>A0A9Q6F1U6</accession>
<evidence type="ECO:0000313" key="2">
    <source>
        <dbReference type="EMBL" id="PLS06764.1"/>
    </source>
</evidence>
<feature type="transmembrane region" description="Helical" evidence="1">
    <location>
        <begin position="36"/>
        <end position="56"/>
    </location>
</feature>
<organism evidence="2 3">
    <name type="scientific">Bacillus halotolerans</name>
    <dbReference type="NCBI Taxonomy" id="260554"/>
    <lineage>
        <taxon>Bacteria</taxon>
        <taxon>Bacillati</taxon>
        <taxon>Bacillota</taxon>
        <taxon>Bacilli</taxon>
        <taxon>Bacillales</taxon>
        <taxon>Bacillaceae</taxon>
        <taxon>Bacillus</taxon>
    </lineage>
</organism>
<dbReference type="AlphaFoldDB" id="A0A9Q6F1U6"/>
<keyword evidence="1" id="KW-0472">Membrane</keyword>
<gene>
    <name evidence="2" type="ORF">CUU63_11475</name>
</gene>
<sequence length="61" mass="7620">MIFLSCLNHPFRNRYRETLINKYRNVNKNLSNISLLFYYSCEQHIFLNYFGYFFLLNKKKQ</sequence>
<evidence type="ECO:0000256" key="1">
    <source>
        <dbReference type="SAM" id="Phobius"/>
    </source>
</evidence>
<proteinExistence type="predicted"/>
<name>A0A9Q6F1U6_9BACI</name>
<dbReference type="Proteomes" id="UP000234803">
    <property type="component" value="Unassembled WGS sequence"/>
</dbReference>
<keyword evidence="1" id="KW-1133">Transmembrane helix</keyword>